<dbReference type="InterPro" id="IPR011006">
    <property type="entry name" value="CheY-like_superfamily"/>
</dbReference>
<dbReference type="SUPFAM" id="SSF52172">
    <property type="entry name" value="CheY-like"/>
    <property type="match status" value="1"/>
</dbReference>
<name>A0A4R1HTF6_PSEEN</name>
<dbReference type="AlphaFoldDB" id="A0A4R1HTF6"/>
<reference evidence="1 2" key="1">
    <citation type="submission" date="2019-03" db="EMBL/GenBank/DDBJ databases">
        <title>Sequencing the genomes of 1000 actinobacteria strains.</title>
        <authorList>
            <person name="Klenk H.-P."/>
        </authorList>
    </citation>
    <scope>NUCLEOTIDE SEQUENCE [LARGE SCALE GENOMIC DNA]</scope>
    <source>
        <strain evidence="1 2">DSM 44969</strain>
    </source>
</reference>
<dbReference type="RefSeq" id="WP_132422560.1">
    <property type="nucleotide sequence ID" value="NZ_SMFZ01000001.1"/>
</dbReference>
<gene>
    <name evidence="1" type="ORF">EV378_1791</name>
</gene>
<proteinExistence type="predicted"/>
<accession>A0A4R1HTF6</accession>
<protein>
    <recommendedName>
        <fullName evidence="3">Response regulatory domain-containing protein</fullName>
    </recommendedName>
</protein>
<evidence type="ECO:0000313" key="1">
    <source>
        <dbReference type="EMBL" id="TCK25964.1"/>
    </source>
</evidence>
<evidence type="ECO:0008006" key="3">
    <source>
        <dbReference type="Google" id="ProtNLM"/>
    </source>
</evidence>
<dbReference type="Proteomes" id="UP000295560">
    <property type="component" value="Unassembled WGS sequence"/>
</dbReference>
<dbReference type="EMBL" id="SMFZ01000001">
    <property type="protein sequence ID" value="TCK25964.1"/>
    <property type="molecule type" value="Genomic_DNA"/>
</dbReference>
<evidence type="ECO:0000313" key="2">
    <source>
        <dbReference type="Proteomes" id="UP000295560"/>
    </source>
</evidence>
<keyword evidence="2" id="KW-1185">Reference proteome</keyword>
<comment type="caution">
    <text evidence="1">The sequence shown here is derived from an EMBL/GenBank/DDBJ whole genome shotgun (WGS) entry which is preliminary data.</text>
</comment>
<organism evidence="1 2">
    <name type="scientific">Pseudonocardia endophytica</name>
    <dbReference type="NCBI Taxonomy" id="401976"/>
    <lineage>
        <taxon>Bacteria</taxon>
        <taxon>Bacillati</taxon>
        <taxon>Actinomycetota</taxon>
        <taxon>Actinomycetes</taxon>
        <taxon>Pseudonocardiales</taxon>
        <taxon>Pseudonocardiaceae</taxon>
        <taxon>Pseudonocardia</taxon>
    </lineage>
</organism>
<sequence>MPRRTDLLSVVVACDDVGLRERVVAALGRAGGIDVVAAIDTVGMTPSASRLRPDVVVLVSPRPRHLDLGRISTLTREGSKRPSVVVLLADEPDAVGERARAAGAALVAPVPAGDAGDLVDELVRLRGPR</sequence>